<sequence length="1580" mass="169861">MAGGTSIVASLFRQPSPRSPVPPSSFPSGLQPIGHKDFHGPLQKRSSRTDLDFEQALRGEGTVVLKEGLDVESLGVLDCASLTSGSSSTTFSSLEPGAGGKSQSLLPHHLQYHRQQQHHSHPHSNTHTHTHTNPNPHSNTSPHLPFIGFQPATPTVVPPSPSPSPRVSESAATAISSTTTTTTTSTSTSSSTSTSVSLSTPASVPASVSAATAASTHRPQGSSSNNSENEIFYDAEDGETQTRRRSMYRAPGTASSPDLATLLRKAKAKEKEREKEGHSGSGGGRDGHGRQGGSGGLTPLTPNRRGDEHHYHHTGGVGGGAGGGDGHSHTSVAEVFSPTRMTPNAKGKSRAHNFLGSSHMSGSEWVLTSPRSVSNFKENGMSKNSVRAKTTAFFGKMLGSSSTRERSRTLTSSSNSPYSPPPVFDAFPPPVPPLPKPHSGRTTPTRTPEPPDVFASPTPPSGPSIAQKTLPMIQKKDQETPIEDGDDQSLVVVQQRVRSPSPTATVTNSPAKPINPAVARRKRRSMSVSDVETAKGLAPALPPIRRSNEGKKSEESFLNIITDFKGELSQFESISTKPLDLMDPSTSVRRPALARSHSDNGSPSARTERPHPKSSASLPITQDSTMTPTVTLQSATGAEESILDAVLSSPSSSVTSPNDGSGSGSGNGNGGGGIPRASSLHTPVRSRSGSGNSGQQRVSALRYGPRSPLTRNGVGHASSPSRETNRLRVQHRSTASSSEPSLIPTDRDGGRVFSRFSASSQQDLHTNDLAAGNRLSSGYSPARTEEGTELDTRAKDMATKCWHEDEEFLAKDKIAEWLGKQSSINKIALKHYMDFFDFTALRLDFAFRRLCAKLYLKAETQQVDRILEEFSRRFWECNPTSIFGSASVVHAVAYSILLLNTDLHVADLSNRMSRAQFVRNTLSAIQMQHQSGNRHPSSTDLTYDDWSSVRGGSDAGDSVPPSAMRNRIKRSDSMTSWNSVTRDGLVATLGVKHASTGQLSSTSASDTPAHTPNTHTPINESKVSVISSVPDSKSPEVVPPQHVHDRTWENDMETMLKDIYSAVKSQQILQPVGATLGARSSTSSLSPHGTVIRQRSLRTGPPDRLTTLKRGSIRGLQSILSSQGISPYSSNSSIDGRASPAPSFATSHEGLHASTASFLAPTLGFASNLSHTIIKEAQEDDRDSIKSDESQGTNISISDEELALHGPPWAKEGNLCRKQYWESTGKRAKSKAWLDVFVVIQKGELSMFVFGEHSAGGGGVVGGGNWLENAHTVGVLSLAHSLAHALPPPGYNRNRPHCMVLTLSNGGVYFFQAGTEELVNEWVSTCNYWAARQSKEPLAGGVSNMEYGWNRVVDPLTRVRSMSEDQYAGDHSDSISVKSGRSRFSKKDFATMRLDKSPWVDRTFINDWKPPMPPTVPSTHDEETQLEALRKHVAAMKDDLQEHNELRAPMTGLYLPRSSNANKALANWEKRSQWLLTEIVKYESYIDSLQIAMALRLKKRGEKALEKALVVASPDPDEEEPDAMANAGAGGVGKGKWKGHPEEATIEESEEPPPTAGLNGPDSRRHSHRREVAETGASTG</sequence>
<feature type="compositionally biased region" description="Pro residues" evidence="1">
    <location>
        <begin position="418"/>
        <end position="436"/>
    </location>
</feature>
<organism evidence="3 4">
    <name type="scientific">Meripilus lineatus</name>
    <dbReference type="NCBI Taxonomy" id="2056292"/>
    <lineage>
        <taxon>Eukaryota</taxon>
        <taxon>Fungi</taxon>
        <taxon>Dikarya</taxon>
        <taxon>Basidiomycota</taxon>
        <taxon>Agaricomycotina</taxon>
        <taxon>Agaricomycetes</taxon>
        <taxon>Polyporales</taxon>
        <taxon>Meripilaceae</taxon>
        <taxon>Meripilus</taxon>
    </lineage>
</organism>
<dbReference type="PANTHER" id="PTHR10663:SF373">
    <property type="entry name" value="PH AND SEC7 DOMAIN-CONTAINING PROTEIN C11E3.11C"/>
    <property type="match status" value="1"/>
</dbReference>
<evidence type="ECO:0000256" key="1">
    <source>
        <dbReference type="SAM" id="MobiDB-lite"/>
    </source>
</evidence>
<dbReference type="InterPro" id="IPR001849">
    <property type="entry name" value="PH_domain"/>
</dbReference>
<dbReference type="SMART" id="SM00233">
    <property type="entry name" value="PH"/>
    <property type="match status" value="1"/>
</dbReference>
<gene>
    <name evidence="3" type="ORF">NLI96_g5442</name>
</gene>
<evidence type="ECO:0000313" key="3">
    <source>
        <dbReference type="EMBL" id="KAJ3484701.1"/>
    </source>
</evidence>
<dbReference type="SUPFAM" id="SSF48425">
    <property type="entry name" value="Sec7 domain"/>
    <property type="match status" value="1"/>
</dbReference>
<dbReference type="Gene3D" id="2.30.29.30">
    <property type="entry name" value="Pleckstrin-homology domain (PH domain)/Phosphotyrosine-binding domain (PTB)"/>
    <property type="match status" value="1"/>
</dbReference>
<dbReference type="SUPFAM" id="SSF50729">
    <property type="entry name" value="PH domain-like"/>
    <property type="match status" value="1"/>
</dbReference>
<name>A0AAD5V897_9APHY</name>
<feature type="region of interest" description="Disordered" evidence="1">
    <location>
        <begin position="1512"/>
        <end position="1580"/>
    </location>
</feature>
<reference evidence="3" key="1">
    <citation type="submission" date="2022-07" db="EMBL/GenBank/DDBJ databases">
        <title>Genome Sequence of Physisporinus lineatus.</title>
        <authorList>
            <person name="Buettner E."/>
        </authorList>
    </citation>
    <scope>NUCLEOTIDE SEQUENCE</scope>
    <source>
        <strain evidence="3">VT162</strain>
    </source>
</reference>
<feature type="region of interest" description="Disordered" evidence="1">
    <location>
        <begin position="575"/>
        <end position="751"/>
    </location>
</feature>
<feature type="region of interest" description="Disordered" evidence="1">
    <location>
        <begin position="397"/>
        <end position="554"/>
    </location>
</feature>
<feature type="compositionally biased region" description="Gly residues" evidence="1">
    <location>
        <begin position="315"/>
        <end position="325"/>
    </location>
</feature>
<feature type="compositionally biased region" description="Low complexity" evidence="1">
    <location>
        <begin position="165"/>
        <end position="216"/>
    </location>
</feature>
<dbReference type="Pfam" id="PF15410">
    <property type="entry name" value="PH_9"/>
    <property type="match status" value="1"/>
</dbReference>
<dbReference type="SMART" id="SM00222">
    <property type="entry name" value="Sec7"/>
    <property type="match status" value="1"/>
</dbReference>
<dbReference type="PROSITE" id="PS50190">
    <property type="entry name" value="SEC7"/>
    <property type="match status" value="1"/>
</dbReference>
<dbReference type="PANTHER" id="PTHR10663">
    <property type="entry name" value="GUANYL-NUCLEOTIDE EXCHANGE FACTOR"/>
    <property type="match status" value="1"/>
</dbReference>
<feature type="compositionally biased region" description="Pro residues" evidence="1">
    <location>
        <begin position="447"/>
        <end position="462"/>
    </location>
</feature>
<dbReference type="InterPro" id="IPR041681">
    <property type="entry name" value="PH_9"/>
</dbReference>
<dbReference type="InterPro" id="IPR035999">
    <property type="entry name" value="Sec7_dom_sf"/>
</dbReference>
<keyword evidence="4" id="KW-1185">Reference proteome</keyword>
<feature type="compositionally biased region" description="Low complexity" evidence="1">
    <location>
        <begin position="643"/>
        <end position="660"/>
    </location>
</feature>
<feature type="region of interest" description="Disordered" evidence="1">
    <location>
        <begin position="1075"/>
        <end position="1103"/>
    </location>
</feature>
<feature type="region of interest" description="Disordered" evidence="1">
    <location>
        <begin position="111"/>
        <end position="365"/>
    </location>
</feature>
<evidence type="ECO:0000313" key="4">
    <source>
        <dbReference type="Proteomes" id="UP001212997"/>
    </source>
</evidence>
<feature type="region of interest" description="Disordered" evidence="1">
    <location>
        <begin position="1"/>
        <end position="49"/>
    </location>
</feature>
<evidence type="ECO:0000259" key="2">
    <source>
        <dbReference type="PROSITE" id="PS50190"/>
    </source>
</evidence>
<dbReference type="InterPro" id="IPR000904">
    <property type="entry name" value="Sec7_dom"/>
</dbReference>
<feature type="compositionally biased region" description="Basic and acidic residues" evidence="1">
    <location>
        <begin position="269"/>
        <end position="278"/>
    </location>
</feature>
<feature type="region of interest" description="Disordered" evidence="1">
    <location>
        <begin position="996"/>
        <end position="1018"/>
    </location>
</feature>
<dbReference type="InterPro" id="IPR011993">
    <property type="entry name" value="PH-like_dom_sf"/>
</dbReference>
<dbReference type="EMBL" id="JANAWD010000179">
    <property type="protein sequence ID" value="KAJ3484701.1"/>
    <property type="molecule type" value="Genomic_DNA"/>
</dbReference>
<feature type="region of interest" description="Disordered" evidence="1">
    <location>
        <begin position="85"/>
        <end position="104"/>
    </location>
</feature>
<feature type="compositionally biased region" description="Polar residues" evidence="1">
    <location>
        <begin position="1078"/>
        <end position="1087"/>
    </location>
</feature>
<feature type="region of interest" description="Disordered" evidence="1">
    <location>
        <begin position="771"/>
        <end position="791"/>
    </location>
</feature>
<feature type="compositionally biased region" description="Basic residues" evidence="1">
    <location>
        <begin position="111"/>
        <end position="130"/>
    </location>
</feature>
<feature type="compositionally biased region" description="Low complexity" evidence="1">
    <location>
        <begin position="685"/>
        <end position="699"/>
    </location>
</feature>
<comment type="caution">
    <text evidence="3">The sequence shown here is derived from an EMBL/GenBank/DDBJ whole genome shotgun (WGS) entry which is preliminary data.</text>
</comment>
<dbReference type="Proteomes" id="UP001212997">
    <property type="component" value="Unassembled WGS sequence"/>
</dbReference>
<feature type="compositionally biased region" description="Polar residues" evidence="1">
    <location>
        <begin position="1124"/>
        <end position="1134"/>
    </location>
</feature>
<proteinExistence type="predicted"/>
<feature type="compositionally biased region" description="Polar residues" evidence="1">
    <location>
        <begin position="614"/>
        <end position="636"/>
    </location>
</feature>
<feature type="region of interest" description="Disordered" evidence="1">
    <location>
        <begin position="1124"/>
        <end position="1145"/>
    </location>
</feature>
<protein>
    <recommendedName>
        <fullName evidence="2">SEC7 domain-containing protein</fullName>
    </recommendedName>
</protein>
<feature type="compositionally biased region" description="Low complexity" evidence="1">
    <location>
        <begin position="491"/>
        <end position="502"/>
    </location>
</feature>
<dbReference type="CDD" id="cd00171">
    <property type="entry name" value="Sec7"/>
    <property type="match status" value="1"/>
</dbReference>
<accession>A0AAD5V897</accession>
<feature type="compositionally biased region" description="Gly residues" evidence="1">
    <location>
        <begin position="661"/>
        <end position="674"/>
    </location>
</feature>
<dbReference type="GO" id="GO:0032012">
    <property type="term" value="P:regulation of ARF protein signal transduction"/>
    <property type="evidence" value="ECO:0007669"/>
    <property type="project" value="InterPro"/>
</dbReference>
<dbReference type="InterPro" id="IPR023394">
    <property type="entry name" value="Sec7_C_sf"/>
</dbReference>
<dbReference type="GO" id="GO:0005085">
    <property type="term" value="F:guanyl-nucleotide exchange factor activity"/>
    <property type="evidence" value="ECO:0007669"/>
    <property type="project" value="InterPro"/>
</dbReference>
<dbReference type="Gene3D" id="1.10.1000.11">
    <property type="entry name" value="Arf Nucleotide-binding Site Opener,domain 2"/>
    <property type="match status" value="1"/>
</dbReference>
<feature type="compositionally biased region" description="Low complexity" evidence="1">
    <location>
        <begin position="131"/>
        <end position="155"/>
    </location>
</feature>
<feature type="compositionally biased region" description="Polar residues" evidence="1">
    <location>
        <begin position="217"/>
        <end position="229"/>
    </location>
</feature>
<dbReference type="Pfam" id="PF01369">
    <property type="entry name" value="Sec7"/>
    <property type="match status" value="1"/>
</dbReference>
<feature type="compositionally biased region" description="Gly residues" evidence="1">
    <location>
        <begin position="279"/>
        <end position="296"/>
    </location>
</feature>
<feature type="domain" description="SEC7" evidence="2">
    <location>
        <begin position="749"/>
        <end position="974"/>
    </location>
</feature>